<name>A0A1P8VIQ6_9BETA</name>
<dbReference type="KEGG" id="vg:30999360"/>
<organism evidence="1">
    <name type="scientific">Murid betaherpesvirus 3</name>
    <dbReference type="NCBI Taxonomy" id="2560603"/>
    <lineage>
        <taxon>Viruses</taxon>
        <taxon>Duplodnaviria</taxon>
        <taxon>Heunggongvirae</taxon>
        <taxon>Peploviricota</taxon>
        <taxon>Herviviricetes</taxon>
        <taxon>Herpesvirales</taxon>
        <taxon>Orthoherpesviridae</taxon>
        <taxon>Betaherpesvirinae</taxon>
        <taxon>Roseolovirus</taxon>
        <taxon>Roseolovirus muridbeta3</taxon>
    </lineage>
</organism>
<proteinExistence type="predicted"/>
<protein>
    <submittedName>
        <fullName evidence="1">Uncharacterized protein</fullName>
    </submittedName>
</protein>
<gene>
    <name evidence="1" type="primary">ORF19</name>
    <name evidence="1" type="ORF">MRV_0023</name>
</gene>
<evidence type="ECO:0000313" key="2">
    <source>
        <dbReference type="Proteomes" id="UP000202182"/>
    </source>
</evidence>
<dbReference type="Proteomes" id="UP000202182">
    <property type="component" value="Segment"/>
</dbReference>
<sequence length="536" mass="63289">MAFSKYDAFKGFVIPKIQYSVPNNPFLKIDMLNSQELDVELSVLNDDVIFDSENLCSEDLLFTRGLTYTDDTKVWTYFVKNYMNYGNGDKKLSLNDFIKFIENLKYEADMPEFYKLLSNCILYSHLVINEYVVDSDQKKTIVSHFNRLLELLDALFLQLLTLRNRCDCNTLLHIFDLLPNPKDVFGATNPPNATLLQHYLTDDIFMAFTKNIDYITYLLCNCKICRYRIFSISQNKKIKYDNVSDVNGEDPYDLFLHNLHLQFDEIKDLHLQLKKDLGISLILKSMETRKLPILDDKYIGRSHLERNILKICYNIIFILFLARMTKRKILSDMQKIANILYTYTNDICKSFYNTSVTEKIGIRFTVLSSHFKCGDLYRLPKTCYSLLEIGRLIMSTYKKNNFRVNILIEYILAKRIAHYVETTALEKDAIEIRSDILEGLALPVEIYYLVHPLKFFRQFEAGMYGTGSWRGMYPNLVMNTVRIETFTSRLMEYRHRQKRNNNKRKILRLSRQKAELIRQTKRQILPIIAPFRFFEK</sequence>
<accession>A0A1P8VIQ6</accession>
<keyword evidence="2" id="KW-1185">Reference proteome</keyword>
<reference evidence="1" key="1">
    <citation type="submission" date="2016-12" db="EMBL/GenBank/DDBJ databases">
        <title>A murine herpesvirus closely related to ubiquitous human herpesviruses causes T-cell depletion.</title>
        <authorList>
            <person name="Patel S.J."/>
            <person name="Zhao G."/>
            <person name="Penna V.R."/>
            <person name="Park E."/>
            <person name="Lauron E.J."/>
            <person name="Harvey I.B."/>
            <person name="Beatty W.L."/>
            <person name="Plougastel-Douglas B."/>
            <person name="Poursine-Laurent J."/>
            <person name="Fremont D.H."/>
            <person name="Wang D."/>
            <person name="Yokoyama W.M."/>
        </authorList>
    </citation>
    <scope>NUCLEOTIDE SEQUENCE [LARGE SCALE GENOMIC DNA]</scope>
    <source>
        <strain evidence="1">YOK1</strain>
    </source>
</reference>
<dbReference type="EMBL" id="KY355735">
    <property type="protein sequence ID" value="APZ76234.1"/>
    <property type="molecule type" value="Genomic_DNA"/>
</dbReference>
<dbReference type="OrthoDB" id="4840at10239"/>
<evidence type="ECO:0000313" key="1">
    <source>
        <dbReference type="EMBL" id="APZ76234.1"/>
    </source>
</evidence>